<name>A0A8S4PA09_OWEFU</name>
<dbReference type="PROSITE" id="PS51385">
    <property type="entry name" value="YJEF_N"/>
    <property type="match status" value="1"/>
</dbReference>
<dbReference type="EMBL" id="CAIIXF020000007">
    <property type="protein sequence ID" value="CAH1790225.1"/>
    <property type="molecule type" value="Genomic_DNA"/>
</dbReference>
<dbReference type="InterPro" id="IPR036652">
    <property type="entry name" value="YjeF_N_dom_sf"/>
</dbReference>
<organism evidence="11 12">
    <name type="scientific">Owenia fusiformis</name>
    <name type="common">Polychaete worm</name>
    <dbReference type="NCBI Taxonomy" id="6347"/>
    <lineage>
        <taxon>Eukaryota</taxon>
        <taxon>Metazoa</taxon>
        <taxon>Spiralia</taxon>
        <taxon>Lophotrochozoa</taxon>
        <taxon>Annelida</taxon>
        <taxon>Polychaeta</taxon>
        <taxon>Sedentaria</taxon>
        <taxon>Canalipalpata</taxon>
        <taxon>Sabellida</taxon>
        <taxon>Oweniida</taxon>
        <taxon>Oweniidae</taxon>
        <taxon>Owenia</taxon>
    </lineage>
</organism>
<dbReference type="GO" id="GO:0000166">
    <property type="term" value="F:nucleotide binding"/>
    <property type="evidence" value="ECO:0007669"/>
    <property type="project" value="UniProtKB-KW"/>
</dbReference>
<dbReference type="AlphaFoldDB" id="A0A8S4PA09"/>
<evidence type="ECO:0000313" key="11">
    <source>
        <dbReference type="EMBL" id="CAH1790225.1"/>
    </source>
</evidence>
<evidence type="ECO:0000256" key="5">
    <source>
        <dbReference type="ARBA" id="ARBA00022741"/>
    </source>
</evidence>
<dbReference type="GO" id="GO:0052856">
    <property type="term" value="F:NAD(P)HX epimerase activity"/>
    <property type="evidence" value="ECO:0007669"/>
    <property type="project" value="UniProtKB-EC"/>
</dbReference>
<dbReference type="GO" id="GO:0005739">
    <property type="term" value="C:mitochondrion"/>
    <property type="evidence" value="ECO:0007669"/>
    <property type="project" value="TreeGrafter"/>
</dbReference>
<protein>
    <recommendedName>
        <fullName evidence="3">NAD(P)H-hydrate epimerase</fullName>
        <ecNumber evidence="3">5.1.99.6</ecNumber>
    </recommendedName>
</protein>
<dbReference type="Proteomes" id="UP000749559">
    <property type="component" value="Unassembled WGS sequence"/>
</dbReference>
<evidence type="ECO:0000256" key="7">
    <source>
        <dbReference type="ARBA" id="ARBA00022958"/>
    </source>
</evidence>
<keyword evidence="7" id="KW-0630">Potassium</keyword>
<evidence type="ECO:0000256" key="1">
    <source>
        <dbReference type="ARBA" id="ARBA00000013"/>
    </source>
</evidence>
<feature type="domain" description="YjeF N-terminal" evidence="10">
    <location>
        <begin position="1"/>
        <end position="141"/>
    </location>
</feature>
<dbReference type="PANTHER" id="PTHR13232:SF10">
    <property type="entry name" value="NAD(P)H-HYDRATE EPIMERASE"/>
    <property type="match status" value="1"/>
</dbReference>
<keyword evidence="9" id="KW-0413">Isomerase</keyword>
<accession>A0A8S4PA09</accession>
<dbReference type="SUPFAM" id="SSF64153">
    <property type="entry name" value="YjeF N-terminal domain-like"/>
    <property type="match status" value="1"/>
</dbReference>
<sequence>GYKPTIFYPKRPNKPLFVNLVNQCEKFDIPFLSYIPAETSLLKDHYNFIIDALFGFSFKGPVRPEFAEILERLQQLETPICSIDVPSGWDVEDGDPAGLKPEFLISLTAPKKCAKLFTGKYHYLGGRFVPPALAQKYNLMLPKYPGTDCVIELHTQGLAPSNHDLGLAESAALSSEIENGEKSLSEK</sequence>
<comment type="catalytic activity">
    <reaction evidence="2">
        <text>(6R)-NADPHX = (6S)-NADPHX</text>
        <dbReference type="Rhea" id="RHEA:32227"/>
        <dbReference type="ChEBI" id="CHEBI:64076"/>
        <dbReference type="ChEBI" id="CHEBI:64077"/>
        <dbReference type="EC" id="5.1.99.6"/>
    </reaction>
</comment>
<evidence type="ECO:0000256" key="2">
    <source>
        <dbReference type="ARBA" id="ARBA00000909"/>
    </source>
</evidence>
<evidence type="ECO:0000256" key="8">
    <source>
        <dbReference type="ARBA" id="ARBA00023027"/>
    </source>
</evidence>
<keyword evidence="8" id="KW-0520">NAD</keyword>
<reference evidence="11" key="1">
    <citation type="submission" date="2022-03" db="EMBL/GenBank/DDBJ databases">
        <authorList>
            <person name="Martin C."/>
        </authorList>
    </citation>
    <scope>NUCLEOTIDE SEQUENCE</scope>
</reference>
<comment type="caution">
    <text evidence="11">The sequence shown here is derived from an EMBL/GenBank/DDBJ whole genome shotgun (WGS) entry which is preliminary data.</text>
</comment>
<comment type="catalytic activity">
    <reaction evidence="1">
        <text>(6R)-NADHX = (6S)-NADHX</text>
        <dbReference type="Rhea" id="RHEA:32215"/>
        <dbReference type="ChEBI" id="CHEBI:64074"/>
        <dbReference type="ChEBI" id="CHEBI:64075"/>
        <dbReference type="EC" id="5.1.99.6"/>
    </reaction>
</comment>
<evidence type="ECO:0000259" key="10">
    <source>
        <dbReference type="PROSITE" id="PS51385"/>
    </source>
</evidence>
<proteinExistence type="predicted"/>
<keyword evidence="6" id="KW-0521">NADP</keyword>
<evidence type="ECO:0000256" key="3">
    <source>
        <dbReference type="ARBA" id="ARBA00012228"/>
    </source>
</evidence>
<dbReference type="Gene3D" id="3.40.50.10260">
    <property type="entry name" value="YjeF N-terminal domain"/>
    <property type="match status" value="1"/>
</dbReference>
<feature type="non-terminal residue" evidence="11">
    <location>
        <position position="1"/>
    </location>
</feature>
<keyword evidence="5" id="KW-0547">Nucleotide-binding</keyword>
<dbReference type="EC" id="5.1.99.6" evidence="3"/>
<evidence type="ECO:0000256" key="9">
    <source>
        <dbReference type="ARBA" id="ARBA00023235"/>
    </source>
</evidence>
<gene>
    <name evidence="11" type="ORF">OFUS_LOCUS15463</name>
</gene>
<keyword evidence="4" id="KW-0479">Metal-binding</keyword>
<dbReference type="OrthoDB" id="6269530at2759"/>
<dbReference type="InterPro" id="IPR004443">
    <property type="entry name" value="YjeF_N_dom"/>
</dbReference>
<dbReference type="GO" id="GO:0046872">
    <property type="term" value="F:metal ion binding"/>
    <property type="evidence" value="ECO:0007669"/>
    <property type="project" value="UniProtKB-KW"/>
</dbReference>
<dbReference type="InterPro" id="IPR032976">
    <property type="entry name" value="YJEFN_prot_NAXE-like"/>
</dbReference>
<evidence type="ECO:0000256" key="4">
    <source>
        <dbReference type="ARBA" id="ARBA00022723"/>
    </source>
</evidence>
<evidence type="ECO:0000313" key="12">
    <source>
        <dbReference type="Proteomes" id="UP000749559"/>
    </source>
</evidence>
<evidence type="ECO:0000256" key="6">
    <source>
        <dbReference type="ARBA" id="ARBA00022857"/>
    </source>
</evidence>
<dbReference type="Pfam" id="PF03853">
    <property type="entry name" value="YjeF_N"/>
    <property type="match status" value="1"/>
</dbReference>
<keyword evidence="12" id="KW-1185">Reference proteome</keyword>
<dbReference type="PANTHER" id="PTHR13232">
    <property type="entry name" value="NAD(P)H-HYDRATE EPIMERASE"/>
    <property type="match status" value="1"/>
</dbReference>